<protein>
    <submittedName>
        <fullName evidence="1">Uncharacterized protein</fullName>
    </submittedName>
</protein>
<feature type="non-terminal residue" evidence="1">
    <location>
        <position position="266"/>
    </location>
</feature>
<comment type="caution">
    <text evidence="1">The sequence shown here is derived from an EMBL/GenBank/DDBJ whole genome shotgun (WGS) entry which is preliminary data.</text>
</comment>
<organism evidence="1 2">
    <name type="scientific">Symbiodinium necroappetens</name>
    <dbReference type="NCBI Taxonomy" id="1628268"/>
    <lineage>
        <taxon>Eukaryota</taxon>
        <taxon>Sar</taxon>
        <taxon>Alveolata</taxon>
        <taxon>Dinophyceae</taxon>
        <taxon>Suessiales</taxon>
        <taxon>Symbiodiniaceae</taxon>
        <taxon>Symbiodinium</taxon>
    </lineage>
</organism>
<dbReference type="Proteomes" id="UP000601435">
    <property type="component" value="Unassembled WGS sequence"/>
</dbReference>
<dbReference type="EMBL" id="CAJNJA010065719">
    <property type="protein sequence ID" value="CAE7886694.1"/>
    <property type="molecule type" value="Genomic_DNA"/>
</dbReference>
<proteinExistence type="predicted"/>
<reference evidence="1" key="1">
    <citation type="submission" date="2021-02" db="EMBL/GenBank/DDBJ databases">
        <authorList>
            <person name="Dougan E. K."/>
            <person name="Rhodes N."/>
            <person name="Thang M."/>
            <person name="Chan C."/>
        </authorList>
    </citation>
    <scope>NUCLEOTIDE SEQUENCE</scope>
</reference>
<evidence type="ECO:0000313" key="2">
    <source>
        <dbReference type="Proteomes" id="UP000601435"/>
    </source>
</evidence>
<keyword evidence="2" id="KW-1185">Reference proteome</keyword>
<gene>
    <name evidence="1" type="ORF">SNEC2469_LOCUS29325</name>
</gene>
<accession>A0A813B1T2</accession>
<name>A0A813B1T2_9DINO</name>
<evidence type="ECO:0000313" key="1">
    <source>
        <dbReference type="EMBL" id="CAE7886694.1"/>
    </source>
</evidence>
<sequence length="266" mass="30584">QQFRNLPESIVKEHLLPFLCHESWYNGHQFCFEQLRGAGAHMLDRGSWKHAAFQWAEDVYHLAGTNRAKWNTLGRVSQEALANNLNCHTLFLGDAVREVLSLQGLSLNFELVAAEVAALRLLPKEAARRSILTRYKVAKFQRKLLVPRSIEGLEREFRSFSQLVHEDLVEEPVQPDAHEFCYDDGSVDVVYWPMMREAQLRAAARQRWARGTGLHMHDKPVSFNARRYHTHEGSMWALAAYVPQAYARATEQHRQALREAGFPLPA</sequence>
<dbReference type="AlphaFoldDB" id="A0A813B1T2"/>